<dbReference type="AlphaFoldDB" id="A0A7T8HJS0"/>
<evidence type="ECO:0000313" key="2">
    <source>
        <dbReference type="EMBL" id="QQP51373.1"/>
    </source>
</evidence>
<feature type="region of interest" description="Disordered" evidence="1">
    <location>
        <begin position="33"/>
        <end position="63"/>
    </location>
</feature>
<name>A0A7T8HJS0_CALRO</name>
<proteinExistence type="predicted"/>
<dbReference type="Proteomes" id="UP000595437">
    <property type="component" value="Chromosome 8"/>
</dbReference>
<gene>
    <name evidence="2" type="ORF">FKW44_012715</name>
</gene>
<reference evidence="3" key="1">
    <citation type="submission" date="2021-01" db="EMBL/GenBank/DDBJ databases">
        <title>Caligus Genome Assembly.</title>
        <authorList>
            <person name="Gallardo-Escarate C."/>
        </authorList>
    </citation>
    <scope>NUCLEOTIDE SEQUENCE [LARGE SCALE GENOMIC DNA]</scope>
</reference>
<accession>A0A7T8HJS0</accession>
<sequence length="63" mass="7322">MIRAHHDASDIVRILGIDRHTVYRVRKCLKDGESLKDRPRSGRPVKLNPELPAPRSRTTPRWP</sequence>
<protein>
    <submittedName>
        <fullName evidence="2">Uncharacterized protein</fullName>
    </submittedName>
</protein>
<dbReference type="EMBL" id="CP045897">
    <property type="protein sequence ID" value="QQP51373.1"/>
    <property type="molecule type" value="Genomic_DNA"/>
</dbReference>
<organism evidence="2 3">
    <name type="scientific">Caligus rogercresseyi</name>
    <name type="common">Sea louse</name>
    <dbReference type="NCBI Taxonomy" id="217165"/>
    <lineage>
        <taxon>Eukaryota</taxon>
        <taxon>Metazoa</taxon>
        <taxon>Ecdysozoa</taxon>
        <taxon>Arthropoda</taxon>
        <taxon>Crustacea</taxon>
        <taxon>Multicrustacea</taxon>
        <taxon>Hexanauplia</taxon>
        <taxon>Copepoda</taxon>
        <taxon>Siphonostomatoida</taxon>
        <taxon>Caligidae</taxon>
        <taxon>Caligus</taxon>
    </lineage>
</organism>
<evidence type="ECO:0000313" key="3">
    <source>
        <dbReference type="Proteomes" id="UP000595437"/>
    </source>
</evidence>
<dbReference type="Pfam" id="PF13551">
    <property type="entry name" value="HTH_29"/>
    <property type="match status" value="1"/>
</dbReference>
<evidence type="ECO:0000256" key="1">
    <source>
        <dbReference type="SAM" id="MobiDB-lite"/>
    </source>
</evidence>
<keyword evidence="3" id="KW-1185">Reference proteome</keyword>